<protein>
    <submittedName>
        <fullName evidence="15">Nuclear receptor domain-containing protein</fullName>
    </submittedName>
</protein>
<dbReference type="SUPFAM" id="SSF57716">
    <property type="entry name" value="Glucocorticoid receptor-like (DNA-binding domain)"/>
    <property type="match status" value="1"/>
</dbReference>
<keyword evidence="8 10" id="KW-0675">Receptor</keyword>
<dbReference type="AlphaFoldDB" id="A0A1I8HYB9"/>
<feature type="compositionally biased region" description="Low complexity" evidence="11">
    <location>
        <begin position="192"/>
        <end position="213"/>
    </location>
</feature>
<feature type="domain" description="NR LBD" evidence="13">
    <location>
        <begin position="231"/>
        <end position="483"/>
    </location>
</feature>
<dbReference type="InterPro" id="IPR050200">
    <property type="entry name" value="Nuclear_hormone_rcpt_NR3"/>
</dbReference>
<evidence type="ECO:0000256" key="8">
    <source>
        <dbReference type="ARBA" id="ARBA00023170"/>
    </source>
</evidence>
<dbReference type="GO" id="GO:0005634">
    <property type="term" value="C:nucleus"/>
    <property type="evidence" value="ECO:0007669"/>
    <property type="project" value="UniProtKB-SubCell"/>
</dbReference>
<dbReference type="PROSITE" id="PS51843">
    <property type="entry name" value="NR_LBD"/>
    <property type="match status" value="1"/>
</dbReference>
<evidence type="ECO:0000256" key="6">
    <source>
        <dbReference type="ARBA" id="ARBA00023125"/>
    </source>
</evidence>
<evidence type="ECO:0000313" key="14">
    <source>
        <dbReference type="Proteomes" id="UP000095280"/>
    </source>
</evidence>
<keyword evidence="3 10" id="KW-0863">Zinc-finger</keyword>
<dbReference type="InterPro" id="IPR001628">
    <property type="entry name" value="Znf_hrmn_rcpt"/>
</dbReference>
<dbReference type="GO" id="GO:0043565">
    <property type="term" value="F:sequence-specific DNA binding"/>
    <property type="evidence" value="ECO:0007669"/>
    <property type="project" value="InterPro"/>
</dbReference>
<comment type="subcellular location">
    <subcellularLocation>
        <location evidence="1 10">Nucleus</location>
    </subcellularLocation>
</comment>
<evidence type="ECO:0000256" key="10">
    <source>
        <dbReference type="RuleBase" id="RU004334"/>
    </source>
</evidence>
<dbReference type="InterPro" id="IPR035500">
    <property type="entry name" value="NHR-like_dom_sf"/>
</dbReference>
<feature type="region of interest" description="Disordered" evidence="11">
    <location>
        <begin position="192"/>
        <end position="235"/>
    </location>
</feature>
<dbReference type="Proteomes" id="UP000095280">
    <property type="component" value="Unplaced"/>
</dbReference>
<name>A0A1I8HYB9_9PLAT</name>
<dbReference type="WBParaSite" id="maker-uti_cns_0008509-snap-gene-0.15-mRNA-1">
    <property type="protein sequence ID" value="maker-uti_cns_0008509-snap-gene-0.15-mRNA-1"/>
    <property type="gene ID" value="maker-uti_cns_0008509-snap-gene-0.15"/>
</dbReference>
<dbReference type="FunFam" id="3.30.50.10:FF:000006">
    <property type="entry name" value="Nuclear receptor subfamily 5 group A member"/>
    <property type="match status" value="1"/>
</dbReference>
<keyword evidence="9 10" id="KW-0539">Nucleus</keyword>
<comment type="similarity">
    <text evidence="10">Belongs to the nuclear hormone receptor family.</text>
</comment>
<accession>A0A1I8HYB9</accession>
<evidence type="ECO:0000256" key="11">
    <source>
        <dbReference type="SAM" id="MobiDB-lite"/>
    </source>
</evidence>
<feature type="region of interest" description="Disordered" evidence="11">
    <location>
        <begin position="36"/>
        <end position="75"/>
    </location>
</feature>
<evidence type="ECO:0000256" key="4">
    <source>
        <dbReference type="ARBA" id="ARBA00022833"/>
    </source>
</evidence>
<keyword evidence="5 10" id="KW-0805">Transcription regulation</keyword>
<sequence>MSSVPSMPQPYGAGAIFALPESEIKLETADDDAVIDSANAVDTNPDRRRRRAGCDGDKPTTVRKKKSKMTPAESAAAAAHSGEAQICSVCGDFASGFHYSALTCEACKSFFKRTVQDKHEYTCSGNFDCAVSKSMRKSCQYCRFQKCLRNGMLPQDVRMDRTRGGRKKCKRTSREQFDQLVERIAVAGGPAVVAEESSPPLRRQPQQAQLSPAVSVPTPSPRGASSGTEKPSGDPLESFIREALASDWISRPLQIHPTPLSHADMHSALNQWFERGLESVVAWSNSLSCLDVLLLQDRIALLTKNWFAVLLMDTLSRSLPFDGGIHFATNLSLRPADAALAQLPADFFSTIHGMFESLDQLQLERSELSMLKLMTLLDHSIVDDMEVICRSEPLRSSTLRSLYRVCSAKIREPDDSDACDLYVSKLLLRQGFCVNLKMGLESWRSLEPPTPNRCSELIAAGLGIDCPPPVPPVPQPQPQLSPEDDATSTDSCPDQFRSRVYYKAMRLGAGPPTPGQGPTAWFVQQPSQQQQQQQQQQFQEDFDQHRLMEQYPADDASFD</sequence>
<dbReference type="PANTHER" id="PTHR48092">
    <property type="entry name" value="KNIRPS-RELATED PROTEIN-RELATED"/>
    <property type="match status" value="1"/>
</dbReference>
<dbReference type="Gene3D" id="1.10.565.10">
    <property type="entry name" value="Retinoid X Receptor"/>
    <property type="match status" value="1"/>
</dbReference>
<feature type="compositionally biased region" description="Low complexity" evidence="11">
    <location>
        <begin position="516"/>
        <end position="539"/>
    </location>
</feature>
<dbReference type="PROSITE" id="PS00031">
    <property type="entry name" value="NUCLEAR_REC_DBD_1"/>
    <property type="match status" value="1"/>
</dbReference>
<keyword evidence="14" id="KW-1185">Reference proteome</keyword>
<dbReference type="Gene3D" id="3.30.50.10">
    <property type="entry name" value="Erythroid Transcription Factor GATA-1, subunit A"/>
    <property type="match status" value="1"/>
</dbReference>
<feature type="domain" description="Nuclear receptor" evidence="12">
    <location>
        <begin position="84"/>
        <end position="159"/>
    </location>
</feature>
<dbReference type="InterPro" id="IPR000536">
    <property type="entry name" value="Nucl_hrmn_rcpt_lig-bd"/>
</dbReference>
<evidence type="ECO:0000256" key="1">
    <source>
        <dbReference type="ARBA" id="ARBA00004123"/>
    </source>
</evidence>
<evidence type="ECO:0000259" key="12">
    <source>
        <dbReference type="PROSITE" id="PS51030"/>
    </source>
</evidence>
<dbReference type="GO" id="GO:0003700">
    <property type="term" value="F:DNA-binding transcription factor activity"/>
    <property type="evidence" value="ECO:0007669"/>
    <property type="project" value="InterPro"/>
</dbReference>
<evidence type="ECO:0000256" key="3">
    <source>
        <dbReference type="ARBA" id="ARBA00022771"/>
    </source>
</evidence>
<evidence type="ECO:0000256" key="7">
    <source>
        <dbReference type="ARBA" id="ARBA00023163"/>
    </source>
</evidence>
<keyword evidence="4 10" id="KW-0862">Zinc</keyword>
<evidence type="ECO:0000256" key="2">
    <source>
        <dbReference type="ARBA" id="ARBA00022723"/>
    </source>
</evidence>
<feature type="region of interest" description="Disordered" evidence="11">
    <location>
        <begin position="465"/>
        <end position="559"/>
    </location>
</feature>
<proteinExistence type="inferred from homology"/>
<keyword evidence="2 10" id="KW-0479">Metal-binding</keyword>
<evidence type="ECO:0000259" key="13">
    <source>
        <dbReference type="PROSITE" id="PS51843"/>
    </source>
</evidence>
<keyword evidence="6 10" id="KW-0238">DNA-binding</keyword>
<dbReference type="Pfam" id="PF00104">
    <property type="entry name" value="Hormone_recep"/>
    <property type="match status" value="1"/>
</dbReference>
<dbReference type="SUPFAM" id="SSF48508">
    <property type="entry name" value="Nuclear receptor ligand-binding domain"/>
    <property type="match status" value="1"/>
</dbReference>
<dbReference type="PROSITE" id="PS51030">
    <property type="entry name" value="NUCLEAR_REC_DBD_2"/>
    <property type="match status" value="1"/>
</dbReference>
<reference evidence="15" key="1">
    <citation type="submission" date="2016-11" db="UniProtKB">
        <authorList>
            <consortium name="WormBaseParasite"/>
        </authorList>
    </citation>
    <scope>IDENTIFICATION</scope>
</reference>
<dbReference type="InterPro" id="IPR013088">
    <property type="entry name" value="Znf_NHR/GATA"/>
</dbReference>
<dbReference type="GO" id="GO:0008270">
    <property type="term" value="F:zinc ion binding"/>
    <property type="evidence" value="ECO:0007669"/>
    <property type="project" value="UniProtKB-KW"/>
</dbReference>
<dbReference type="SMART" id="SM00399">
    <property type="entry name" value="ZnF_C4"/>
    <property type="match status" value="1"/>
</dbReference>
<dbReference type="SMART" id="SM00430">
    <property type="entry name" value="HOLI"/>
    <property type="match status" value="1"/>
</dbReference>
<organism evidence="14 15">
    <name type="scientific">Macrostomum lignano</name>
    <dbReference type="NCBI Taxonomy" id="282301"/>
    <lineage>
        <taxon>Eukaryota</taxon>
        <taxon>Metazoa</taxon>
        <taxon>Spiralia</taxon>
        <taxon>Lophotrochozoa</taxon>
        <taxon>Platyhelminthes</taxon>
        <taxon>Rhabditophora</taxon>
        <taxon>Macrostomorpha</taxon>
        <taxon>Macrostomida</taxon>
        <taxon>Macrostomidae</taxon>
        <taxon>Macrostomum</taxon>
    </lineage>
</organism>
<keyword evidence="7 10" id="KW-0804">Transcription</keyword>
<evidence type="ECO:0000256" key="5">
    <source>
        <dbReference type="ARBA" id="ARBA00023015"/>
    </source>
</evidence>
<dbReference type="Pfam" id="PF00105">
    <property type="entry name" value="zf-C4"/>
    <property type="match status" value="1"/>
</dbReference>
<dbReference type="PRINTS" id="PR00047">
    <property type="entry name" value="STROIDFINGER"/>
</dbReference>
<evidence type="ECO:0000313" key="15">
    <source>
        <dbReference type="WBParaSite" id="maker-uti_cns_0008509-snap-gene-0.15-mRNA-1"/>
    </source>
</evidence>
<evidence type="ECO:0000256" key="9">
    <source>
        <dbReference type="ARBA" id="ARBA00023242"/>
    </source>
</evidence>
<feature type="compositionally biased region" description="Pro residues" evidence="11">
    <location>
        <begin position="466"/>
        <end position="479"/>
    </location>
</feature>